<keyword evidence="3" id="KW-1133">Transmembrane helix</keyword>
<organism evidence="5 6">
    <name type="scientific">Artemisia annua</name>
    <name type="common">Sweet wormwood</name>
    <dbReference type="NCBI Taxonomy" id="35608"/>
    <lineage>
        <taxon>Eukaryota</taxon>
        <taxon>Viridiplantae</taxon>
        <taxon>Streptophyta</taxon>
        <taxon>Embryophyta</taxon>
        <taxon>Tracheophyta</taxon>
        <taxon>Spermatophyta</taxon>
        <taxon>Magnoliopsida</taxon>
        <taxon>eudicotyledons</taxon>
        <taxon>Gunneridae</taxon>
        <taxon>Pentapetalae</taxon>
        <taxon>asterids</taxon>
        <taxon>campanulids</taxon>
        <taxon>Asterales</taxon>
        <taxon>Asteraceae</taxon>
        <taxon>Asteroideae</taxon>
        <taxon>Anthemideae</taxon>
        <taxon>Artemisiinae</taxon>
        <taxon>Artemisia</taxon>
    </lineage>
</organism>
<accession>A0A2U1KH77</accession>
<evidence type="ECO:0000313" key="6">
    <source>
        <dbReference type="Proteomes" id="UP000245207"/>
    </source>
</evidence>
<dbReference type="GO" id="GO:0009706">
    <property type="term" value="C:chloroplast inner membrane"/>
    <property type="evidence" value="ECO:0007669"/>
    <property type="project" value="TreeGrafter"/>
</dbReference>
<dbReference type="PANTHER" id="PTHR14110:SF6">
    <property type="entry name" value="OS04G0405100 PROTEIN"/>
    <property type="match status" value="1"/>
</dbReference>
<name>A0A2U1KH77_ARTAN</name>
<evidence type="ECO:0000256" key="4">
    <source>
        <dbReference type="ARBA" id="ARBA00023136"/>
    </source>
</evidence>
<reference evidence="5 6" key="1">
    <citation type="journal article" date="2018" name="Mol. Plant">
        <title>The genome of Artemisia annua provides insight into the evolution of Asteraceae family and artemisinin biosynthesis.</title>
        <authorList>
            <person name="Shen Q."/>
            <person name="Zhang L."/>
            <person name="Liao Z."/>
            <person name="Wang S."/>
            <person name="Yan T."/>
            <person name="Shi P."/>
            <person name="Liu M."/>
            <person name="Fu X."/>
            <person name="Pan Q."/>
            <person name="Wang Y."/>
            <person name="Lv Z."/>
            <person name="Lu X."/>
            <person name="Zhang F."/>
            <person name="Jiang W."/>
            <person name="Ma Y."/>
            <person name="Chen M."/>
            <person name="Hao X."/>
            <person name="Li L."/>
            <person name="Tang Y."/>
            <person name="Lv G."/>
            <person name="Zhou Y."/>
            <person name="Sun X."/>
            <person name="Brodelius P.E."/>
            <person name="Rose J.K.C."/>
            <person name="Tang K."/>
        </authorList>
    </citation>
    <scope>NUCLEOTIDE SEQUENCE [LARGE SCALE GENOMIC DNA]</scope>
    <source>
        <strain evidence="6">cv. Huhao1</strain>
        <tissue evidence="5">Leaf</tissue>
    </source>
</reference>
<gene>
    <name evidence="5" type="ORF">CTI12_AA602950</name>
</gene>
<dbReference type="OrthoDB" id="507126at2759"/>
<dbReference type="GO" id="GO:0042721">
    <property type="term" value="C:TIM22 mitochondrial import inner membrane insertion complex"/>
    <property type="evidence" value="ECO:0007669"/>
    <property type="project" value="InterPro"/>
</dbReference>
<dbReference type="PANTHER" id="PTHR14110">
    <property type="entry name" value="MITOCHONDRIAL IMPORT INNER MEMBRANE TRANSLOCASE SUBUNIT TIM22"/>
    <property type="match status" value="1"/>
</dbReference>
<protein>
    <submittedName>
        <fullName evidence="5">Uncharacterized protein</fullName>
    </submittedName>
</protein>
<dbReference type="STRING" id="35608.A0A2U1KH77"/>
<proteinExistence type="predicted"/>
<dbReference type="AlphaFoldDB" id="A0A2U1KH77"/>
<dbReference type="GO" id="GO:0008320">
    <property type="term" value="F:protein transmembrane transporter activity"/>
    <property type="evidence" value="ECO:0007669"/>
    <property type="project" value="TreeGrafter"/>
</dbReference>
<dbReference type="InterPro" id="IPR039175">
    <property type="entry name" value="TIM22"/>
</dbReference>
<evidence type="ECO:0000256" key="1">
    <source>
        <dbReference type="ARBA" id="ARBA00004141"/>
    </source>
</evidence>
<keyword evidence="2" id="KW-0812">Transmembrane</keyword>
<evidence type="ECO:0000256" key="2">
    <source>
        <dbReference type="ARBA" id="ARBA00022692"/>
    </source>
</evidence>
<dbReference type="GO" id="GO:0045036">
    <property type="term" value="P:protein targeting to chloroplast"/>
    <property type="evidence" value="ECO:0007669"/>
    <property type="project" value="TreeGrafter"/>
</dbReference>
<keyword evidence="6" id="KW-1185">Reference proteome</keyword>
<dbReference type="Proteomes" id="UP000245207">
    <property type="component" value="Unassembled WGS sequence"/>
</dbReference>
<dbReference type="EMBL" id="PKPP01018726">
    <property type="protein sequence ID" value="PWA36129.1"/>
    <property type="molecule type" value="Genomic_DNA"/>
</dbReference>
<comment type="subcellular location">
    <subcellularLocation>
        <location evidence="1">Membrane</location>
        <topology evidence="1">Multi-pass membrane protein</topology>
    </subcellularLocation>
</comment>
<sequence>MWVNSKEVENRFKTWLSKQSLPVEAAVVTITSAAQGAAMGGFMGTLTNDVSSSFAPPPAAGNPQVMASFQQAQKTSLDSMIGPVKCVACCCLSHASLNGAYCPVWLLVKLFGSFSFDALSAEFLSKSLISSSNTKSPVVATINEQKKVNHETGSRPCKSGYAARWAPELDGLHCFESLVFH</sequence>
<evidence type="ECO:0000313" key="5">
    <source>
        <dbReference type="EMBL" id="PWA36129.1"/>
    </source>
</evidence>
<evidence type="ECO:0000256" key="3">
    <source>
        <dbReference type="ARBA" id="ARBA00022989"/>
    </source>
</evidence>
<keyword evidence="4" id="KW-0472">Membrane</keyword>
<dbReference type="GO" id="GO:0045039">
    <property type="term" value="P:protein insertion into mitochondrial inner membrane"/>
    <property type="evidence" value="ECO:0007669"/>
    <property type="project" value="InterPro"/>
</dbReference>
<comment type="caution">
    <text evidence="5">The sequence shown here is derived from an EMBL/GenBank/DDBJ whole genome shotgun (WGS) entry which is preliminary data.</text>
</comment>